<protein>
    <submittedName>
        <fullName evidence="2">Prokaryotic phospholipase A2-domain-containing protein</fullName>
    </submittedName>
</protein>
<feature type="signal peptide" evidence="1">
    <location>
        <begin position="1"/>
        <end position="18"/>
    </location>
</feature>
<dbReference type="AlphaFoldDB" id="A0A9P9A1P3"/>
<name>A0A9P9A1P3_9PEZI</name>
<dbReference type="GO" id="GO:0050482">
    <property type="term" value="P:arachidonate secretion"/>
    <property type="evidence" value="ECO:0007669"/>
    <property type="project" value="InterPro"/>
</dbReference>
<evidence type="ECO:0000313" key="2">
    <source>
        <dbReference type="EMBL" id="KAH6657366.1"/>
    </source>
</evidence>
<proteinExistence type="predicted"/>
<reference evidence="2" key="1">
    <citation type="journal article" date="2021" name="Nat. Commun.">
        <title>Genetic determinants of endophytism in the Arabidopsis root mycobiome.</title>
        <authorList>
            <person name="Mesny F."/>
            <person name="Miyauchi S."/>
            <person name="Thiergart T."/>
            <person name="Pickel B."/>
            <person name="Atanasova L."/>
            <person name="Karlsson M."/>
            <person name="Huettel B."/>
            <person name="Barry K.W."/>
            <person name="Haridas S."/>
            <person name="Chen C."/>
            <person name="Bauer D."/>
            <person name="Andreopoulos W."/>
            <person name="Pangilinan J."/>
            <person name="LaButti K."/>
            <person name="Riley R."/>
            <person name="Lipzen A."/>
            <person name="Clum A."/>
            <person name="Drula E."/>
            <person name="Henrissat B."/>
            <person name="Kohler A."/>
            <person name="Grigoriev I.V."/>
            <person name="Martin F.M."/>
            <person name="Hacquard S."/>
        </authorList>
    </citation>
    <scope>NUCLEOTIDE SEQUENCE</scope>
    <source>
        <strain evidence="2">MPI-SDFR-AT-0073</strain>
    </source>
</reference>
<dbReference type="RefSeq" id="XP_045961600.1">
    <property type="nucleotide sequence ID" value="XM_046106792.1"/>
</dbReference>
<feature type="chain" id="PRO_5040110975" evidence="1">
    <location>
        <begin position="19"/>
        <end position="175"/>
    </location>
</feature>
<gene>
    <name evidence="2" type="ORF">BKA67DRAFT_655638</name>
</gene>
<evidence type="ECO:0000313" key="3">
    <source>
        <dbReference type="Proteomes" id="UP000758603"/>
    </source>
</evidence>
<organism evidence="2 3">
    <name type="scientific">Truncatella angustata</name>
    <dbReference type="NCBI Taxonomy" id="152316"/>
    <lineage>
        <taxon>Eukaryota</taxon>
        <taxon>Fungi</taxon>
        <taxon>Dikarya</taxon>
        <taxon>Ascomycota</taxon>
        <taxon>Pezizomycotina</taxon>
        <taxon>Sordariomycetes</taxon>
        <taxon>Xylariomycetidae</taxon>
        <taxon>Amphisphaeriales</taxon>
        <taxon>Sporocadaceae</taxon>
        <taxon>Truncatella</taxon>
    </lineage>
</organism>
<keyword evidence="1" id="KW-0732">Signal</keyword>
<dbReference type="Proteomes" id="UP000758603">
    <property type="component" value="Unassembled WGS sequence"/>
</dbReference>
<dbReference type="PANTHER" id="PTHR40787:SF3">
    <property type="entry name" value="PROTEIN TRANSPORT PROTEIN SEC39"/>
    <property type="match status" value="1"/>
</dbReference>
<dbReference type="Gene3D" id="1.20.90.10">
    <property type="entry name" value="Phospholipase A2 domain"/>
    <property type="match status" value="1"/>
</dbReference>
<sequence length="175" mass="19491">MKFISTLALSLLPAAVLAAPAPTEKRANEAITDEILFTITLPAFTTRRNALNPSYLDWTSDGCTDSPDNPLGFPYVPACNRHDFGYTNYRAQSRFTKAAKASIDTNFQKDLYYQCNVYNKYVSVCKALADVYHAAVVEFGGSDATKRDGLYEEKLQYYNQLVADLKAKGELPDYA</sequence>
<dbReference type="OrthoDB" id="5120271at2759"/>
<dbReference type="GeneID" id="70135683"/>
<accession>A0A9P9A1P3</accession>
<dbReference type="InterPro" id="IPR015141">
    <property type="entry name" value="PLipase_A2_prok/fun"/>
</dbReference>
<comment type="caution">
    <text evidence="2">The sequence shown here is derived from an EMBL/GenBank/DDBJ whole genome shotgun (WGS) entry which is preliminary data.</text>
</comment>
<dbReference type="SUPFAM" id="SSF48619">
    <property type="entry name" value="Phospholipase A2, PLA2"/>
    <property type="match status" value="1"/>
</dbReference>
<keyword evidence="3" id="KW-1185">Reference proteome</keyword>
<dbReference type="PANTHER" id="PTHR40787">
    <property type="entry name" value="SECRETED PROTEIN"/>
    <property type="match status" value="1"/>
</dbReference>
<evidence type="ECO:0000256" key="1">
    <source>
        <dbReference type="SAM" id="SignalP"/>
    </source>
</evidence>
<dbReference type="EMBL" id="JAGPXC010000002">
    <property type="protein sequence ID" value="KAH6657366.1"/>
    <property type="molecule type" value="Genomic_DNA"/>
</dbReference>
<dbReference type="GO" id="GO:0006644">
    <property type="term" value="P:phospholipid metabolic process"/>
    <property type="evidence" value="ECO:0007669"/>
    <property type="project" value="InterPro"/>
</dbReference>
<dbReference type="Pfam" id="PF09056">
    <property type="entry name" value="Phospholip_A2_3"/>
    <property type="match status" value="1"/>
</dbReference>
<dbReference type="InterPro" id="IPR036444">
    <property type="entry name" value="PLipase_A2_dom_sf"/>
</dbReference>
<dbReference type="GO" id="GO:0004623">
    <property type="term" value="F:phospholipase A2 activity"/>
    <property type="evidence" value="ECO:0007669"/>
    <property type="project" value="InterPro"/>
</dbReference>